<proteinExistence type="predicted"/>
<sequence length="241" mass="27591">MAPTIEPCLADQLGHPTRQCGGGTSLQKYTRINEGESSFNSLEILQSWRIDCMIIKYSTSEMKHIYFDSPCSSVYPTIGLVDQSMLYLSNDFMMTTRVFLLMRGTLGLLTVAILNIVLVYINQESTYLLTNVMKNIIYMGSKMLHEREEKFALHVIRNLMCQIIKAEEEADAAHEFITNLPNDLVGKLVRESPNYLSITIATIDINIEFYYTRYENIRCKLIATALNRESRRVVQEVGNSY</sequence>
<dbReference type="Proteomes" id="UP001607303">
    <property type="component" value="Unassembled WGS sequence"/>
</dbReference>
<evidence type="ECO:0000313" key="3">
    <source>
        <dbReference type="Proteomes" id="UP001607303"/>
    </source>
</evidence>
<feature type="transmembrane region" description="Helical" evidence="1">
    <location>
        <begin position="98"/>
        <end position="121"/>
    </location>
</feature>
<evidence type="ECO:0000313" key="2">
    <source>
        <dbReference type="EMBL" id="KAL2746082.1"/>
    </source>
</evidence>
<keyword evidence="1" id="KW-1133">Transmembrane helix</keyword>
<keyword evidence="1" id="KW-0812">Transmembrane</keyword>
<protein>
    <submittedName>
        <fullName evidence="2">Uncharacterized protein</fullName>
    </submittedName>
</protein>
<comment type="caution">
    <text evidence="2">The sequence shown here is derived from an EMBL/GenBank/DDBJ whole genome shotgun (WGS) entry which is preliminary data.</text>
</comment>
<gene>
    <name evidence="2" type="ORF">V1477_005739</name>
</gene>
<keyword evidence="3" id="KW-1185">Reference proteome</keyword>
<name>A0ABD2CLV4_VESMC</name>
<evidence type="ECO:0000256" key="1">
    <source>
        <dbReference type="SAM" id="Phobius"/>
    </source>
</evidence>
<keyword evidence="1" id="KW-0472">Membrane</keyword>
<accession>A0ABD2CLV4</accession>
<dbReference type="EMBL" id="JAYRBN010000038">
    <property type="protein sequence ID" value="KAL2746082.1"/>
    <property type="molecule type" value="Genomic_DNA"/>
</dbReference>
<reference evidence="2 3" key="1">
    <citation type="journal article" date="2024" name="Ann. Entomol. Soc. Am.">
        <title>Genomic analyses of the southern and eastern yellowjacket wasps (Hymenoptera: Vespidae) reveal evolutionary signatures of social life.</title>
        <authorList>
            <person name="Catto M.A."/>
            <person name="Caine P.B."/>
            <person name="Orr S.E."/>
            <person name="Hunt B.G."/>
            <person name="Goodisman M.A.D."/>
        </authorList>
    </citation>
    <scope>NUCLEOTIDE SEQUENCE [LARGE SCALE GENOMIC DNA]</scope>
    <source>
        <strain evidence="2">232</strain>
        <tissue evidence="2">Head and thorax</tissue>
    </source>
</reference>
<organism evidence="2 3">
    <name type="scientific">Vespula maculifrons</name>
    <name type="common">Eastern yellow jacket</name>
    <name type="synonym">Wasp</name>
    <dbReference type="NCBI Taxonomy" id="7453"/>
    <lineage>
        <taxon>Eukaryota</taxon>
        <taxon>Metazoa</taxon>
        <taxon>Ecdysozoa</taxon>
        <taxon>Arthropoda</taxon>
        <taxon>Hexapoda</taxon>
        <taxon>Insecta</taxon>
        <taxon>Pterygota</taxon>
        <taxon>Neoptera</taxon>
        <taxon>Endopterygota</taxon>
        <taxon>Hymenoptera</taxon>
        <taxon>Apocrita</taxon>
        <taxon>Aculeata</taxon>
        <taxon>Vespoidea</taxon>
        <taxon>Vespidae</taxon>
        <taxon>Vespinae</taxon>
        <taxon>Vespula</taxon>
    </lineage>
</organism>
<dbReference type="AlphaFoldDB" id="A0ABD2CLV4"/>